<dbReference type="Gene3D" id="6.10.250.690">
    <property type="match status" value="1"/>
</dbReference>
<dbReference type="InterPro" id="IPR011006">
    <property type="entry name" value="CheY-like_superfamily"/>
</dbReference>
<dbReference type="GO" id="GO:0005829">
    <property type="term" value="C:cytosol"/>
    <property type="evidence" value="ECO:0007669"/>
    <property type="project" value="TreeGrafter"/>
</dbReference>
<comment type="caution">
    <text evidence="11">The sequence shown here is derived from an EMBL/GenBank/DDBJ whole genome shotgun (WGS) entry which is preliminary data.</text>
</comment>
<evidence type="ECO:0000256" key="8">
    <source>
        <dbReference type="SAM" id="MobiDB-lite"/>
    </source>
</evidence>
<dbReference type="SMART" id="SM00448">
    <property type="entry name" value="REC"/>
    <property type="match status" value="1"/>
</dbReference>
<dbReference type="SUPFAM" id="SSF52172">
    <property type="entry name" value="CheY-like"/>
    <property type="match status" value="1"/>
</dbReference>
<feature type="region of interest" description="Disordered" evidence="8">
    <location>
        <begin position="123"/>
        <end position="169"/>
    </location>
</feature>
<feature type="DNA-binding region" description="OmpR/PhoB-type" evidence="7">
    <location>
        <begin position="161"/>
        <end position="271"/>
    </location>
</feature>
<evidence type="ECO:0000256" key="7">
    <source>
        <dbReference type="PROSITE-ProRule" id="PRU01091"/>
    </source>
</evidence>
<dbReference type="PROSITE" id="PS51755">
    <property type="entry name" value="OMPR_PHOB"/>
    <property type="match status" value="1"/>
</dbReference>
<dbReference type="SUPFAM" id="SSF46894">
    <property type="entry name" value="C-terminal effector domain of the bipartite response regulators"/>
    <property type="match status" value="1"/>
</dbReference>
<evidence type="ECO:0000256" key="2">
    <source>
        <dbReference type="ARBA" id="ARBA00023012"/>
    </source>
</evidence>
<feature type="modified residue" description="4-aspartylphosphate" evidence="6">
    <location>
        <position position="56"/>
    </location>
</feature>
<dbReference type="GO" id="GO:0000976">
    <property type="term" value="F:transcription cis-regulatory region binding"/>
    <property type="evidence" value="ECO:0007669"/>
    <property type="project" value="TreeGrafter"/>
</dbReference>
<evidence type="ECO:0000259" key="9">
    <source>
        <dbReference type="PROSITE" id="PS50110"/>
    </source>
</evidence>
<dbReference type="InterPro" id="IPR016032">
    <property type="entry name" value="Sig_transdc_resp-reg_C-effctor"/>
</dbReference>
<proteinExistence type="predicted"/>
<dbReference type="GO" id="GO:0000156">
    <property type="term" value="F:phosphorelay response regulator activity"/>
    <property type="evidence" value="ECO:0007669"/>
    <property type="project" value="TreeGrafter"/>
</dbReference>
<evidence type="ECO:0000256" key="4">
    <source>
        <dbReference type="ARBA" id="ARBA00023125"/>
    </source>
</evidence>
<feature type="domain" description="OmpR/PhoB-type" evidence="10">
    <location>
        <begin position="161"/>
        <end position="271"/>
    </location>
</feature>
<reference evidence="11" key="1">
    <citation type="journal article" date="2014" name="Int. J. Syst. Evol. Microbiol.">
        <title>Complete genome sequence of Corynebacterium casei LMG S-19264T (=DSM 44701T), isolated from a smear-ripened cheese.</title>
        <authorList>
            <consortium name="US DOE Joint Genome Institute (JGI-PGF)"/>
            <person name="Walter F."/>
            <person name="Albersmeier A."/>
            <person name="Kalinowski J."/>
            <person name="Ruckert C."/>
        </authorList>
    </citation>
    <scope>NUCLEOTIDE SEQUENCE</scope>
    <source>
        <strain evidence="11">NBRC 112290</strain>
    </source>
</reference>
<evidence type="ECO:0000313" key="11">
    <source>
        <dbReference type="EMBL" id="GMA30376.1"/>
    </source>
</evidence>
<sequence>MTNPTRNVVVVEDDSDVSHLLEMVLRPAGFETHTAANGLEGVELAREVDPVVVTLDISLPDIDGFEVARRIRTFSDAYIIMLTARVDEIDALMGLESGADDYITKPFRPRELRARIEAMLRRPRTTDRSGVEGADTEGGAVGVEGTAARPAPLTPLSAPDQPVHAHDGRGSSLVVDRLARTVTLDDDDVHLTRSEFDILSHLVTVPGRVSSKDDLARMLRHGRESADAPVEQSENRRLDVHMVNLRRKLADDSSNPRWIETVRGVGYRFRQG</sequence>
<dbReference type="CDD" id="cd00383">
    <property type="entry name" value="trans_reg_C"/>
    <property type="match status" value="1"/>
</dbReference>
<feature type="domain" description="Response regulatory" evidence="9">
    <location>
        <begin position="7"/>
        <end position="120"/>
    </location>
</feature>
<keyword evidence="2" id="KW-0902">Two-component regulatory system</keyword>
<dbReference type="InterPro" id="IPR001789">
    <property type="entry name" value="Sig_transdc_resp-reg_receiver"/>
</dbReference>
<organism evidence="11 12">
    <name type="scientific">Litorihabitans aurantiacus</name>
    <dbReference type="NCBI Taxonomy" id="1930061"/>
    <lineage>
        <taxon>Bacteria</taxon>
        <taxon>Bacillati</taxon>
        <taxon>Actinomycetota</taxon>
        <taxon>Actinomycetes</taxon>
        <taxon>Micrococcales</taxon>
        <taxon>Beutenbergiaceae</taxon>
        <taxon>Litorihabitans</taxon>
    </lineage>
</organism>
<evidence type="ECO:0000256" key="5">
    <source>
        <dbReference type="ARBA" id="ARBA00023163"/>
    </source>
</evidence>
<dbReference type="Gene3D" id="1.10.10.10">
    <property type="entry name" value="Winged helix-like DNA-binding domain superfamily/Winged helix DNA-binding domain"/>
    <property type="match status" value="1"/>
</dbReference>
<evidence type="ECO:0000313" key="12">
    <source>
        <dbReference type="Proteomes" id="UP001157161"/>
    </source>
</evidence>
<keyword evidence="5" id="KW-0804">Transcription</keyword>
<dbReference type="PROSITE" id="PS50110">
    <property type="entry name" value="RESPONSE_REGULATORY"/>
    <property type="match status" value="1"/>
</dbReference>
<protein>
    <submittedName>
        <fullName evidence="11">Sensory transduction protein</fullName>
    </submittedName>
</protein>
<dbReference type="PANTHER" id="PTHR48111">
    <property type="entry name" value="REGULATOR OF RPOS"/>
    <property type="match status" value="1"/>
</dbReference>
<evidence type="ECO:0000256" key="3">
    <source>
        <dbReference type="ARBA" id="ARBA00023015"/>
    </source>
</evidence>
<dbReference type="InterPro" id="IPR039420">
    <property type="entry name" value="WalR-like"/>
</dbReference>
<dbReference type="EMBL" id="BSUM01000001">
    <property type="protein sequence ID" value="GMA30376.1"/>
    <property type="molecule type" value="Genomic_DNA"/>
</dbReference>
<evidence type="ECO:0000256" key="6">
    <source>
        <dbReference type="PROSITE-ProRule" id="PRU00169"/>
    </source>
</evidence>
<dbReference type="GO" id="GO:0032993">
    <property type="term" value="C:protein-DNA complex"/>
    <property type="evidence" value="ECO:0007669"/>
    <property type="project" value="TreeGrafter"/>
</dbReference>
<name>A0AA37XCM8_9MICO</name>
<dbReference type="PANTHER" id="PTHR48111:SF1">
    <property type="entry name" value="TWO-COMPONENT RESPONSE REGULATOR ORR33"/>
    <property type="match status" value="1"/>
</dbReference>
<gene>
    <name evidence="11" type="ORF">GCM10025875_03680</name>
</gene>
<keyword evidence="1 6" id="KW-0597">Phosphoprotein</keyword>
<dbReference type="Pfam" id="PF00486">
    <property type="entry name" value="Trans_reg_C"/>
    <property type="match status" value="1"/>
</dbReference>
<evidence type="ECO:0000256" key="1">
    <source>
        <dbReference type="ARBA" id="ARBA00022553"/>
    </source>
</evidence>
<dbReference type="InterPro" id="IPR001867">
    <property type="entry name" value="OmpR/PhoB-type_DNA-bd"/>
</dbReference>
<evidence type="ECO:0000259" key="10">
    <source>
        <dbReference type="PROSITE" id="PS51755"/>
    </source>
</evidence>
<keyword evidence="3" id="KW-0805">Transcription regulation</keyword>
<keyword evidence="12" id="KW-1185">Reference proteome</keyword>
<keyword evidence="4 7" id="KW-0238">DNA-binding</keyword>
<dbReference type="Pfam" id="PF00072">
    <property type="entry name" value="Response_reg"/>
    <property type="match status" value="1"/>
</dbReference>
<dbReference type="AlphaFoldDB" id="A0AA37XCM8"/>
<dbReference type="RefSeq" id="WP_284249002.1">
    <property type="nucleotide sequence ID" value="NZ_BSUM01000001.1"/>
</dbReference>
<dbReference type="GO" id="GO:0006355">
    <property type="term" value="P:regulation of DNA-templated transcription"/>
    <property type="evidence" value="ECO:0007669"/>
    <property type="project" value="InterPro"/>
</dbReference>
<reference evidence="11" key="2">
    <citation type="submission" date="2023-02" db="EMBL/GenBank/DDBJ databases">
        <authorList>
            <person name="Sun Q."/>
            <person name="Mori K."/>
        </authorList>
    </citation>
    <scope>NUCLEOTIDE SEQUENCE</scope>
    <source>
        <strain evidence="11">NBRC 112290</strain>
    </source>
</reference>
<dbReference type="Gene3D" id="3.40.50.2300">
    <property type="match status" value="1"/>
</dbReference>
<dbReference type="InterPro" id="IPR036388">
    <property type="entry name" value="WH-like_DNA-bd_sf"/>
</dbReference>
<accession>A0AA37XCM8</accession>
<dbReference type="SMART" id="SM00862">
    <property type="entry name" value="Trans_reg_C"/>
    <property type="match status" value="1"/>
</dbReference>
<dbReference type="Proteomes" id="UP001157161">
    <property type="component" value="Unassembled WGS sequence"/>
</dbReference>